<organism evidence="1">
    <name type="scientific">Peromfec virus RodF8_9</name>
    <dbReference type="NCBI Taxonomy" id="2929390"/>
    <lineage>
        <taxon>Viruses</taxon>
        <taxon>Monodnaviria</taxon>
        <taxon>Sangervirae</taxon>
        <taxon>Phixviricota</taxon>
        <taxon>Malgrandaviricetes</taxon>
        <taxon>Petitvirales</taxon>
        <taxon>Microviridae</taxon>
    </lineage>
</organism>
<accession>A0A976N2S6</accession>
<name>A0A976N2S6_9VIRU</name>
<reference evidence="1" key="1">
    <citation type="submission" date="2022-02" db="EMBL/GenBank/DDBJ databases">
        <title>Towards deciphering the DNA virus diversity associated with rodent species in the families Cricetidae and Heteromyidae.</title>
        <authorList>
            <person name="Lund M."/>
            <person name="Larsen B.B."/>
            <person name="Gryseels S."/>
            <person name="Kraberger S."/>
            <person name="Rowsey D.M."/>
            <person name="Steger L."/>
            <person name="Yule K.M."/>
            <person name="Upham N.S."/>
            <person name="Worobey M."/>
            <person name="Van Doorslaer K."/>
            <person name="Varsani A."/>
        </authorList>
    </citation>
    <scope>NUCLEOTIDE SEQUENCE</scope>
    <source>
        <strain evidence="1">NeonRodF8_9</strain>
    </source>
</reference>
<dbReference type="EMBL" id="OM869655">
    <property type="protein sequence ID" value="UPW41725.1"/>
    <property type="molecule type" value="Genomic_DNA"/>
</dbReference>
<proteinExistence type="predicted"/>
<protein>
    <submittedName>
        <fullName evidence="1">Uncharacterized protein</fullName>
    </submittedName>
</protein>
<sequence length="87" mass="10336">MEDLIVFSYRSRRSILYYAMKLHALLEEADKLGPVEREQFLALLHHDLWKCFCALSNLEMLNRDGELTQTRVTRDTMLCINLLSRYL</sequence>
<evidence type="ECO:0000313" key="1">
    <source>
        <dbReference type="EMBL" id="UPW41725.1"/>
    </source>
</evidence>